<comment type="caution">
    <text evidence="1">The sequence shown here is derived from an EMBL/GenBank/DDBJ whole genome shotgun (WGS) entry which is preliminary data.</text>
</comment>
<gene>
    <name evidence="1" type="ORF">LCGC14_1386170</name>
</gene>
<accession>A0A0F9K1J4</accession>
<protein>
    <submittedName>
        <fullName evidence="1">Uncharacterized protein</fullName>
    </submittedName>
</protein>
<proteinExistence type="predicted"/>
<organism evidence="1">
    <name type="scientific">marine sediment metagenome</name>
    <dbReference type="NCBI Taxonomy" id="412755"/>
    <lineage>
        <taxon>unclassified sequences</taxon>
        <taxon>metagenomes</taxon>
        <taxon>ecological metagenomes</taxon>
    </lineage>
</organism>
<sequence length="175" mass="20165">MKVSDIDSRVKGGYVMDLIIDAESFLSNIDNPLVKQMIPDAIRNNPKGKSIVIDFSLSGDINFFIKKTKKFYQGENRYFLMVHYGEKKDAMVPDISEKITDQGREGFIKFPENIGILTDNDFKSFLSMGGTRSDTYKKFQGTMELLYTERLKSDLAKLIEIWTESQKYFHFLGDI</sequence>
<evidence type="ECO:0000313" key="1">
    <source>
        <dbReference type="EMBL" id="KKM75838.1"/>
    </source>
</evidence>
<dbReference type="EMBL" id="LAZR01008905">
    <property type="protein sequence ID" value="KKM75838.1"/>
    <property type="molecule type" value="Genomic_DNA"/>
</dbReference>
<dbReference type="AlphaFoldDB" id="A0A0F9K1J4"/>
<reference evidence="1" key="1">
    <citation type="journal article" date="2015" name="Nature">
        <title>Complex archaea that bridge the gap between prokaryotes and eukaryotes.</title>
        <authorList>
            <person name="Spang A."/>
            <person name="Saw J.H."/>
            <person name="Jorgensen S.L."/>
            <person name="Zaremba-Niedzwiedzka K."/>
            <person name="Martijn J."/>
            <person name="Lind A.E."/>
            <person name="van Eijk R."/>
            <person name="Schleper C."/>
            <person name="Guy L."/>
            <person name="Ettema T.J."/>
        </authorList>
    </citation>
    <scope>NUCLEOTIDE SEQUENCE</scope>
</reference>
<name>A0A0F9K1J4_9ZZZZ</name>